<feature type="binding site" evidence="17">
    <location>
        <position position="1038"/>
    </location>
    <ligand>
        <name>L-glutamate</name>
        <dbReference type="ChEBI" id="CHEBI:29985"/>
    </ligand>
</feature>
<evidence type="ECO:0000256" key="13">
    <source>
        <dbReference type="ARBA" id="ARBA00023286"/>
    </source>
</evidence>
<keyword evidence="9 20" id="KW-0472">Membrane</keyword>
<evidence type="ECO:0000256" key="8">
    <source>
        <dbReference type="ARBA" id="ARBA00023065"/>
    </source>
</evidence>
<dbReference type="Gene3D" id="3.40.50.2300">
    <property type="match status" value="2"/>
</dbReference>
<keyword evidence="8" id="KW-0406">Ion transport</keyword>
<keyword evidence="14" id="KW-0407">Ion channel</keyword>
<evidence type="ECO:0000256" key="2">
    <source>
        <dbReference type="ARBA" id="ARBA00022448"/>
    </source>
</evidence>
<keyword evidence="5" id="KW-0732">Signal</keyword>
<evidence type="ECO:0000256" key="5">
    <source>
        <dbReference type="ARBA" id="ARBA00022729"/>
    </source>
</evidence>
<keyword evidence="3" id="KW-1003">Cell membrane</keyword>
<dbReference type="SMART" id="SM00918">
    <property type="entry name" value="Lig_chan-Glu_bd"/>
    <property type="match status" value="1"/>
</dbReference>
<evidence type="ECO:0000256" key="20">
    <source>
        <dbReference type="SAM" id="Phobius"/>
    </source>
</evidence>
<dbReference type="Pfam" id="PF00060">
    <property type="entry name" value="Lig_chan"/>
    <property type="match status" value="1"/>
</dbReference>
<feature type="binding site" evidence="17">
    <location>
        <position position="1036"/>
    </location>
    <ligand>
        <name>L-glutamate</name>
        <dbReference type="ChEBI" id="CHEBI:29985"/>
    </ligand>
</feature>
<evidence type="ECO:0000256" key="6">
    <source>
        <dbReference type="ARBA" id="ARBA00022989"/>
    </source>
</evidence>
<dbReference type="SUPFAM" id="SSF53850">
    <property type="entry name" value="Periplasmic binding protein-like II"/>
    <property type="match status" value="1"/>
</dbReference>
<evidence type="ECO:0000313" key="22">
    <source>
        <dbReference type="Proteomes" id="UP000887566"/>
    </source>
</evidence>
<feature type="binding site" evidence="17">
    <location>
        <position position="1043"/>
    </location>
    <ligand>
        <name>L-glutamate</name>
        <dbReference type="ChEBI" id="CHEBI:29985"/>
    </ligand>
</feature>
<dbReference type="PROSITE" id="PS50262">
    <property type="entry name" value="G_PROTEIN_RECEP_F1_2"/>
    <property type="match status" value="1"/>
</dbReference>
<evidence type="ECO:0000256" key="16">
    <source>
        <dbReference type="ARBA" id="ARBA00072754"/>
    </source>
</evidence>
<dbReference type="InterPro" id="IPR019594">
    <property type="entry name" value="Glu/Gly-bd"/>
</dbReference>
<comment type="subcellular location">
    <subcellularLocation>
        <location evidence="15">Postsynaptic cell membrane</location>
        <topology evidence="15">Multi-pass membrane protein</topology>
    </subcellularLocation>
</comment>
<evidence type="ECO:0000259" key="21">
    <source>
        <dbReference type="PROSITE" id="PS50262"/>
    </source>
</evidence>
<keyword evidence="4 20" id="KW-0812">Transmembrane</keyword>
<dbReference type="InterPro" id="IPR000276">
    <property type="entry name" value="GPCR_Rhodpsn"/>
</dbReference>
<dbReference type="Proteomes" id="UP000887566">
    <property type="component" value="Unplaced"/>
</dbReference>
<dbReference type="InterPro" id="IPR001828">
    <property type="entry name" value="ANF_lig-bd_rcpt"/>
</dbReference>
<evidence type="ECO:0000256" key="10">
    <source>
        <dbReference type="ARBA" id="ARBA00023170"/>
    </source>
</evidence>
<feature type="transmembrane region" description="Helical" evidence="20">
    <location>
        <begin position="1083"/>
        <end position="1101"/>
    </location>
</feature>
<feature type="site" description="Interaction with the cone snail toxin Con-ikot-ikot" evidence="18">
    <location>
        <position position="1214"/>
    </location>
</feature>
<dbReference type="InterPro" id="IPR015683">
    <property type="entry name" value="Ionotropic_Glu_rcpt"/>
</dbReference>
<dbReference type="GO" id="GO:0004930">
    <property type="term" value="F:G protein-coupled receptor activity"/>
    <property type="evidence" value="ECO:0007669"/>
    <property type="project" value="InterPro"/>
</dbReference>
<feature type="binding site" evidence="17">
    <location>
        <position position="1259"/>
    </location>
    <ligand>
        <name>L-glutamate</name>
        <dbReference type="ChEBI" id="CHEBI:29985"/>
    </ligand>
</feature>
<dbReference type="InterPro" id="IPR001508">
    <property type="entry name" value="Iono_Glu_rcpt_met"/>
</dbReference>
<feature type="binding site" evidence="17">
    <location>
        <position position="1209"/>
    </location>
    <ligand>
        <name>L-glutamate</name>
        <dbReference type="ChEBI" id="CHEBI:29985"/>
    </ligand>
</feature>
<feature type="transmembrane region" description="Helical" evidence="20">
    <location>
        <begin position="208"/>
        <end position="237"/>
    </location>
</feature>
<dbReference type="FunFam" id="3.40.190.10:FF:000189">
    <property type="entry name" value="Glutamate receptor 1"/>
    <property type="match status" value="1"/>
</dbReference>
<feature type="transmembrane region" description="Helical" evidence="20">
    <location>
        <begin position="257"/>
        <end position="277"/>
    </location>
</feature>
<feature type="transmembrane region" description="Helical" evidence="20">
    <location>
        <begin position="65"/>
        <end position="86"/>
    </location>
</feature>
<keyword evidence="13" id="KW-1071">Ligand-gated ion channel</keyword>
<evidence type="ECO:0000313" key="23">
    <source>
        <dbReference type="WBParaSite" id="PSAMB.scaffold122size75306.g2216.t1"/>
    </source>
</evidence>
<dbReference type="GO" id="GO:0045211">
    <property type="term" value="C:postsynaptic membrane"/>
    <property type="evidence" value="ECO:0007669"/>
    <property type="project" value="UniProtKB-SubCell"/>
</dbReference>
<accession>A0A914UT28</accession>
<dbReference type="SUPFAM" id="SSF81321">
    <property type="entry name" value="Family A G protein-coupled receptor-like"/>
    <property type="match status" value="1"/>
</dbReference>
<dbReference type="Gene3D" id="1.10.287.70">
    <property type="match status" value="1"/>
</dbReference>
<evidence type="ECO:0000256" key="7">
    <source>
        <dbReference type="ARBA" id="ARBA00023018"/>
    </source>
</evidence>
<feature type="transmembrane region" description="Helical" evidence="20">
    <location>
        <begin position="1346"/>
        <end position="1368"/>
    </location>
</feature>
<keyword evidence="19" id="KW-1015">Disulfide bond</keyword>
<dbReference type="Gene3D" id="3.40.190.10">
    <property type="entry name" value="Periplasmic binding protein-like II"/>
    <property type="match status" value="2"/>
</dbReference>
<feature type="binding site" evidence="17">
    <location>
        <position position="1208"/>
    </location>
    <ligand>
        <name>L-glutamate</name>
        <dbReference type="ChEBI" id="CHEBI:29985"/>
    </ligand>
</feature>
<evidence type="ECO:0000256" key="4">
    <source>
        <dbReference type="ARBA" id="ARBA00022692"/>
    </source>
</evidence>
<dbReference type="InterPro" id="IPR028082">
    <property type="entry name" value="Peripla_BP_I"/>
</dbReference>
<keyword evidence="12" id="KW-0628">Postsynaptic cell membrane</keyword>
<dbReference type="InterPro" id="IPR017452">
    <property type="entry name" value="GPCR_Rhodpsn_7TM"/>
</dbReference>
<dbReference type="FunFam" id="3.40.190.10:FF:000241">
    <property type="entry name" value="Glutamate receptor 2"/>
    <property type="match status" value="1"/>
</dbReference>
<feature type="disulfide bond" evidence="19">
    <location>
        <begin position="1272"/>
        <end position="1327"/>
    </location>
</feature>
<dbReference type="Gene3D" id="1.20.1070.10">
    <property type="entry name" value="Rhodopsin 7-helix transmembrane proteins"/>
    <property type="match status" value="1"/>
</dbReference>
<dbReference type="SMART" id="SM00079">
    <property type="entry name" value="PBPe"/>
    <property type="match status" value="1"/>
</dbReference>
<protein>
    <recommendedName>
        <fullName evidence="16">Glutamate receptor 1</fullName>
    </recommendedName>
</protein>
<dbReference type="FunFam" id="1.10.287.70:FF:000064">
    <property type="entry name" value="Glutamate receptor ionotropic, kainate"/>
    <property type="match status" value="1"/>
</dbReference>
<evidence type="ECO:0000256" key="15">
    <source>
        <dbReference type="ARBA" id="ARBA00034104"/>
    </source>
</evidence>
<feature type="transmembrane region" description="Helical" evidence="20">
    <location>
        <begin position="1158"/>
        <end position="1180"/>
    </location>
</feature>
<evidence type="ECO:0000256" key="11">
    <source>
        <dbReference type="ARBA" id="ARBA00023180"/>
    </source>
</evidence>
<evidence type="ECO:0000256" key="1">
    <source>
        <dbReference type="ARBA" id="ARBA00008685"/>
    </source>
</evidence>
<feature type="transmembrane region" description="Helical" evidence="20">
    <location>
        <begin position="483"/>
        <end position="503"/>
    </location>
</feature>
<evidence type="ECO:0000256" key="19">
    <source>
        <dbReference type="PIRSR" id="PIRSR601508-3"/>
    </source>
</evidence>
<name>A0A914UT28_9BILA</name>
<dbReference type="Pfam" id="PF01094">
    <property type="entry name" value="ANF_receptor"/>
    <property type="match status" value="1"/>
</dbReference>
<evidence type="ECO:0000256" key="18">
    <source>
        <dbReference type="PIRSR" id="PIRSR601508-2"/>
    </source>
</evidence>
<dbReference type="PRINTS" id="PR00177">
    <property type="entry name" value="NMDARECEPTOR"/>
</dbReference>
<keyword evidence="6 20" id="KW-1133">Transmembrane helix</keyword>
<keyword evidence="10" id="KW-0675">Receptor</keyword>
<dbReference type="WBParaSite" id="PSAMB.scaffold122size75306.g2216.t1">
    <property type="protein sequence ID" value="PSAMB.scaffold122size75306.g2216.t1"/>
    <property type="gene ID" value="PSAMB.scaffold122size75306.g2216"/>
</dbReference>
<evidence type="ECO:0000256" key="17">
    <source>
        <dbReference type="PIRSR" id="PIRSR601508-1"/>
    </source>
</evidence>
<proteinExistence type="inferred from homology"/>
<keyword evidence="2" id="KW-0813">Transport</keyword>
<feature type="domain" description="G-protein coupled receptors family 1 profile" evidence="21">
    <location>
        <begin position="45"/>
        <end position="318"/>
    </location>
</feature>
<dbReference type="Pfam" id="PF10613">
    <property type="entry name" value="Lig_chan-Glu_bd"/>
    <property type="match status" value="1"/>
</dbReference>
<keyword evidence="7" id="KW-0770">Synapse</keyword>
<dbReference type="GO" id="GO:0008328">
    <property type="term" value="C:ionotropic glutamate receptor complex"/>
    <property type="evidence" value="ECO:0007669"/>
    <property type="project" value="UniProtKB-ARBA"/>
</dbReference>
<feature type="transmembrane region" description="Helical" evidence="20">
    <location>
        <begin position="297"/>
        <end position="321"/>
    </location>
</feature>
<dbReference type="InterPro" id="IPR001320">
    <property type="entry name" value="Iontro_rcpt_C"/>
</dbReference>
<dbReference type="CDD" id="cd06380">
    <property type="entry name" value="PBP1_iGluR_AMPA"/>
    <property type="match status" value="1"/>
</dbReference>
<organism evidence="22 23">
    <name type="scientific">Plectus sambesii</name>
    <dbReference type="NCBI Taxonomy" id="2011161"/>
    <lineage>
        <taxon>Eukaryota</taxon>
        <taxon>Metazoa</taxon>
        <taxon>Ecdysozoa</taxon>
        <taxon>Nematoda</taxon>
        <taxon>Chromadorea</taxon>
        <taxon>Plectida</taxon>
        <taxon>Plectina</taxon>
        <taxon>Plectoidea</taxon>
        <taxon>Plectidae</taxon>
        <taxon>Plectus</taxon>
    </lineage>
</organism>
<dbReference type="SUPFAM" id="SSF53822">
    <property type="entry name" value="Periplasmic binding protein-like I"/>
    <property type="match status" value="1"/>
</dbReference>
<keyword evidence="22" id="KW-1185">Reference proteome</keyword>
<dbReference type="Pfam" id="PF00001">
    <property type="entry name" value="7tm_1"/>
    <property type="match status" value="1"/>
</dbReference>
<evidence type="ECO:0000256" key="12">
    <source>
        <dbReference type="ARBA" id="ARBA00023257"/>
    </source>
</evidence>
<dbReference type="GO" id="GO:0004970">
    <property type="term" value="F:glutamate-gated receptor activity"/>
    <property type="evidence" value="ECO:0007669"/>
    <property type="project" value="UniProtKB-ARBA"/>
</dbReference>
<sequence>MNYSNLTYPFAPVDQYFDLHVQHYYTLINIYCYYLPPVCIAGIALNLIAAYHLQGRSWRNSAIRVYLLSLTVLDSLQLLFTLHVSVPHMCMLQEQSSSSPFVTGLCDTYRDYVFRVFECASATVDTAHMWSMVVLTAHRYWKISKPLHAHIHDRPQFAKTVLITVNVLALVFRAPMFFEYELTMTNGTDARVVLTPTILRRVSSYNMWYWLIANTVLYNIAPFLTLTTLNALILATLHKARFAVRKDYAYRNREVRAAIAICLVVSLFLAFHSLSIYDVIQQWRVWMLHGELSTNHPIVSAVSVLLAAISSALNPVIYVALGSGFRLCHRTIAHWHIAKGGSDQSRNLAMKAISNSSRRRAMTAGALSLCELVAGETETLVPHVRSVRHVNSLAVVTEASALLVANDDHLPRPWPGRKLIWAPVSAGRADSAASLRPEIESNFGLTKSLLVGDAACFFCPVDHSSQPLAADREAAAAIAADRVMLLLVANVALLVIAVPTVAYPTKIPIRAFVLPEEVDGGTLNALVFSEHRHNKDQRNPFKLALRDRKLKIDPSNTWGLLSTICDELKTGFMVMLSGGDARSHDAYISVAETLEIPYVNWQMPPILPVDGATNDFEVTIRPPTAEILADLIVHKGWIDIVYMHDGRSAAQNVQWMYHHIHKQTNRSIYTEMVRLPRDAKDFPEFLKKFHVTRYYNETIRPTRVILDTSSQYRQEKILAALRTAPINQRHYHYVVANYDFSPFDIDEFQNGLINITGFQILNRQERHFWSFKKQYDNFTKPQEQKGLTELDISVAFVHDAVLVATKALEVALATNDSLFHQNFRHGQLYNRGFRGIYCHPSEDMESPERPFTTFEHGKRIAKALRNTRLTTEDGTLTGTIQFDKFGFRKNFEVTVIDLVSSEKSAFNQKEVLSWKQGHGLSQNATQAQHTRKELDKNIRKKVRVVTVTVEPFVMVKRVCEQKPESDPNTPIECRGNNRFEGYCIDLLKLLQERIADFEHEIFLSAGNKYGAKKSDGSWDGMIGYLLNGGADVAVAPLTINQDRERVVDFSKPFMTTGISIMIKKPDKQEFSVFSFMQPLSTEIWMYIIFAYVGVSVVIFLVSRFSPYEWRVEEMANGGFTISNDFSVYNCLWFTLAAFMQQGTDILPRSISGRIASSAWWFFTMIIVSSYTANLAAFLTLEKMQAPIESVEDLAKQTKIKYGIQQGGSTAEFFKHSSVQIYQRMWRYMESQVPSVFTSTYAEGIERVRTHKGRYAFLLEATANDYANTRKPCDTMRVGSNLNSVGYGVATAFGSPYKNFINLAILALQETGELKKLENKWWYDRGQCEQGISDGQSASLNLSKVAGIFYILMGGMIASMVAALGEFLYRSRIEARKGKVTSLVGNFAKTLRSALYAQLRLSMQGGAVANEGTEAYEIIKEHKVGHYSISWTQLQPVVCSVPLEKLVASRCVASVVLKVAL</sequence>
<evidence type="ECO:0000256" key="9">
    <source>
        <dbReference type="ARBA" id="ARBA00023136"/>
    </source>
</evidence>
<keyword evidence="11" id="KW-0325">Glycoprotein</keyword>
<feature type="site" description="Crucial to convey clamshell closure to channel opening" evidence="18">
    <location>
        <position position="1187"/>
    </location>
</feature>
<feature type="disulfide bond" evidence="19">
    <location>
        <begin position="565"/>
        <end position="838"/>
    </location>
</feature>
<dbReference type="CDD" id="cd14978">
    <property type="entry name" value="7tmA_FMRFamide_R-like"/>
    <property type="match status" value="1"/>
</dbReference>
<evidence type="ECO:0000256" key="14">
    <source>
        <dbReference type="ARBA" id="ARBA00023303"/>
    </source>
</evidence>
<comment type="similarity">
    <text evidence="1">Belongs to the glutamate-gated ion channel (TC 1.A.10.1) family.</text>
</comment>
<feature type="transmembrane region" description="Helical" evidence="20">
    <location>
        <begin position="33"/>
        <end position="53"/>
    </location>
</feature>
<dbReference type="PANTHER" id="PTHR18966">
    <property type="entry name" value="IONOTROPIC GLUTAMATE RECEPTOR"/>
    <property type="match status" value="1"/>
</dbReference>
<evidence type="ECO:0000256" key="3">
    <source>
        <dbReference type="ARBA" id="ARBA00022475"/>
    </source>
</evidence>
<reference evidence="23" key="1">
    <citation type="submission" date="2022-11" db="UniProtKB">
        <authorList>
            <consortium name="WormBaseParasite"/>
        </authorList>
    </citation>
    <scope>IDENTIFICATION</scope>
</reference>